<reference evidence="1 2" key="1">
    <citation type="submission" date="2018-11" db="EMBL/GenBank/DDBJ databases">
        <authorList>
            <consortium name="Pathogen Informatics"/>
        </authorList>
    </citation>
    <scope>NUCLEOTIDE SEQUENCE [LARGE SCALE GENOMIC DNA]</scope>
    <source>
        <strain>Denwood</strain>
        <strain evidence="2">Zambia</strain>
    </source>
</reference>
<evidence type="ECO:0000313" key="1">
    <source>
        <dbReference type="EMBL" id="VDO71305.1"/>
    </source>
</evidence>
<dbReference type="AlphaFoldDB" id="A0A3P8BEI0"/>
<protein>
    <submittedName>
        <fullName evidence="1">Uncharacterized protein</fullName>
    </submittedName>
</protein>
<dbReference type="Proteomes" id="UP000269396">
    <property type="component" value="Unassembled WGS sequence"/>
</dbReference>
<gene>
    <name evidence="1" type="ORF">SMTD_LOCUS573</name>
</gene>
<keyword evidence="2" id="KW-1185">Reference proteome</keyword>
<sequence length="59" mass="6516">MYGMRSIICGLLRNVDKSKRRSSTARNGLRTTDSNSRVLSLPRDISCKISVSDSSCPKP</sequence>
<proteinExistence type="predicted"/>
<dbReference type="EMBL" id="UZAL01000516">
    <property type="protein sequence ID" value="VDO71305.1"/>
    <property type="molecule type" value="Genomic_DNA"/>
</dbReference>
<accession>A0A3P8BEI0</accession>
<organism evidence="1 2">
    <name type="scientific">Schistosoma mattheei</name>
    <dbReference type="NCBI Taxonomy" id="31246"/>
    <lineage>
        <taxon>Eukaryota</taxon>
        <taxon>Metazoa</taxon>
        <taxon>Spiralia</taxon>
        <taxon>Lophotrochozoa</taxon>
        <taxon>Platyhelminthes</taxon>
        <taxon>Trematoda</taxon>
        <taxon>Digenea</taxon>
        <taxon>Strigeidida</taxon>
        <taxon>Schistosomatoidea</taxon>
        <taxon>Schistosomatidae</taxon>
        <taxon>Schistosoma</taxon>
    </lineage>
</organism>
<evidence type="ECO:0000313" key="2">
    <source>
        <dbReference type="Proteomes" id="UP000269396"/>
    </source>
</evidence>
<name>A0A3P8BEI0_9TREM</name>